<dbReference type="InterPro" id="IPR013106">
    <property type="entry name" value="Ig_V-set"/>
</dbReference>
<feature type="domain" description="Ig-like" evidence="4">
    <location>
        <begin position="71"/>
        <end position="182"/>
    </location>
</feature>
<dbReference type="PROSITE" id="PS50835">
    <property type="entry name" value="IG_LIKE"/>
    <property type="match status" value="1"/>
</dbReference>
<gene>
    <name evidence="5" type="ORF">UPYG_G00227740</name>
</gene>
<feature type="transmembrane region" description="Helical" evidence="3">
    <location>
        <begin position="38"/>
        <end position="64"/>
    </location>
</feature>
<protein>
    <recommendedName>
        <fullName evidence="4">Ig-like domain-containing protein</fullName>
    </recommendedName>
</protein>
<dbReference type="InterPro" id="IPR013783">
    <property type="entry name" value="Ig-like_fold"/>
</dbReference>
<evidence type="ECO:0000313" key="6">
    <source>
        <dbReference type="Proteomes" id="UP001557470"/>
    </source>
</evidence>
<dbReference type="InterPro" id="IPR007110">
    <property type="entry name" value="Ig-like_dom"/>
</dbReference>
<sequence>MYCRGSSDSIKDHGFLVIVYVFSNQNKLPSFTSDLHHISSLLVIITFITMLRVLLYLAALPVWVAGESLSSKVNQTPVSLIKEPGGNVKLSCSHTVPNYYMILWYQQSTGDTDMKLIGYAYTTSITLEPSFKNLFNISGDGGKEAYLDIPSLRQPEDSAVYYCGASKHSDVDCPLSSTKTLSESTVAAVLRTPASEVSV</sequence>
<keyword evidence="6" id="KW-1185">Reference proteome</keyword>
<organism evidence="5 6">
    <name type="scientific">Umbra pygmaea</name>
    <name type="common">Eastern mudminnow</name>
    <dbReference type="NCBI Taxonomy" id="75934"/>
    <lineage>
        <taxon>Eukaryota</taxon>
        <taxon>Metazoa</taxon>
        <taxon>Chordata</taxon>
        <taxon>Craniata</taxon>
        <taxon>Vertebrata</taxon>
        <taxon>Euteleostomi</taxon>
        <taxon>Actinopterygii</taxon>
        <taxon>Neopterygii</taxon>
        <taxon>Teleostei</taxon>
        <taxon>Protacanthopterygii</taxon>
        <taxon>Esociformes</taxon>
        <taxon>Umbridae</taxon>
        <taxon>Umbra</taxon>
    </lineage>
</organism>
<dbReference type="SMART" id="SM00406">
    <property type="entry name" value="IGv"/>
    <property type="match status" value="1"/>
</dbReference>
<dbReference type="Gene3D" id="2.60.40.10">
    <property type="entry name" value="Immunoglobulins"/>
    <property type="match status" value="1"/>
</dbReference>
<dbReference type="InterPro" id="IPR050413">
    <property type="entry name" value="TCR_beta_variable"/>
</dbReference>
<evidence type="ECO:0000259" key="4">
    <source>
        <dbReference type="PROSITE" id="PS50835"/>
    </source>
</evidence>
<dbReference type="GO" id="GO:0002376">
    <property type="term" value="P:immune system process"/>
    <property type="evidence" value="ECO:0007669"/>
    <property type="project" value="UniProtKB-KW"/>
</dbReference>
<accession>A0ABD0WHU3</accession>
<evidence type="ECO:0000256" key="3">
    <source>
        <dbReference type="SAM" id="Phobius"/>
    </source>
</evidence>
<dbReference type="PANTHER" id="PTHR23268">
    <property type="entry name" value="T-CELL RECEPTOR BETA CHAIN"/>
    <property type="match status" value="1"/>
</dbReference>
<reference evidence="5 6" key="1">
    <citation type="submission" date="2024-06" db="EMBL/GenBank/DDBJ databases">
        <authorList>
            <person name="Pan Q."/>
            <person name="Wen M."/>
            <person name="Jouanno E."/>
            <person name="Zahm M."/>
            <person name="Klopp C."/>
            <person name="Cabau C."/>
            <person name="Louis A."/>
            <person name="Berthelot C."/>
            <person name="Parey E."/>
            <person name="Roest Crollius H."/>
            <person name="Montfort J."/>
            <person name="Robinson-Rechavi M."/>
            <person name="Bouchez O."/>
            <person name="Lampietro C."/>
            <person name="Lopez Roques C."/>
            <person name="Donnadieu C."/>
            <person name="Postlethwait J."/>
            <person name="Bobe J."/>
            <person name="Verreycken H."/>
            <person name="Guiguen Y."/>
        </authorList>
    </citation>
    <scope>NUCLEOTIDE SEQUENCE [LARGE SCALE GENOMIC DNA]</scope>
    <source>
        <strain evidence="5">Up_M1</strain>
        <tissue evidence="5">Testis</tissue>
    </source>
</reference>
<keyword evidence="3" id="KW-1133">Transmembrane helix</keyword>
<dbReference type="Pfam" id="PF07686">
    <property type="entry name" value="V-set"/>
    <property type="match status" value="1"/>
</dbReference>
<dbReference type="EMBL" id="JAGEUA010000007">
    <property type="protein sequence ID" value="KAL0969468.1"/>
    <property type="molecule type" value="Genomic_DNA"/>
</dbReference>
<evidence type="ECO:0000313" key="5">
    <source>
        <dbReference type="EMBL" id="KAL0969468.1"/>
    </source>
</evidence>
<dbReference type="InterPro" id="IPR036179">
    <property type="entry name" value="Ig-like_dom_sf"/>
</dbReference>
<dbReference type="AlphaFoldDB" id="A0ABD0WHU3"/>
<proteinExistence type="predicted"/>
<dbReference type="Proteomes" id="UP001557470">
    <property type="component" value="Unassembled WGS sequence"/>
</dbReference>
<dbReference type="PANTHER" id="PTHR23268:SF124">
    <property type="entry name" value="IG-LIKE DOMAIN-CONTAINING PROTEIN"/>
    <property type="match status" value="1"/>
</dbReference>
<dbReference type="SUPFAM" id="SSF48726">
    <property type="entry name" value="Immunoglobulin"/>
    <property type="match status" value="1"/>
</dbReference>
<keyword evidence="3" id="KW-0472">Membrane</keyword>
<keyword evidence="2" id="KW-0391">Immunity</keyword>
<keyword evidence="3" id="KW-0812">Transmembrane</keyword>
<name>A0ABD0WHU3_UMBPY</name>
<keyword evidence="1" id="KW-0732">Signal</keyword>
<evidence type="ECO:0000256" key="2">
    <source>
        <dbReference type="ARBA" id="ARBA00022859"/>
    </source>
</evidence>
<comment type="caution">
    <text evidence="5">The sequence shown here is derived from an EMBL/GenBank/DDBJ whole genome shotgun (WGS) entry which is preliminary data.</text>
</comment>
<evidence type="ECO:0000256" key="1">
    <source>
        <dbReference type="ARBA" id="ARBA00022729"/>
    </source>
</evidence>